<comment type="subcellular location">
    <subcellularLocation>
        <location evidence="1">Membrane</location>
    </subcellularLocation>
</comment>
<keyword evidence="6" id="KW-1185">Reference proteome</keyword>
<protein>
    <recommendedName>
        <fullName evidence="4">Butyrophilin subfamily 3 member A2-like Ig-C domain-containing protein</fullName>
    </recommendedName>
</protein>
<feature type="non-terminal residue" evidence="5">
    <location>
        <position position="1"/>
    </location>
</feature>
<evidence type="ECO:0000256" key="1">
    <source>
        <dbReference type="ARBA" id="ARBA00004370"/>
    </source>
</evidence>
<keyword evidence="2" id="KW-0472">Membrane</keyword>
<sequence>LGSSPHPFIKNSDARVVHLVCQAAGWYPEPEASW</sequence>
<name>A0A484GKM9_SOUCH</name>
<proteinExistence type="predicted"/>
<dbReference type="EMBL" id="QWLN02006797">
    <property type="protein sequence ID" value="TEA36051.1"/>
    <property type="molecule type" value="Genomic_DNA"/>
</dbReference>
<evidence type="ECO:0000313" key="6">
    <source>
        <dbReference type="Proteomes" id="UP000295264"/>
    </source>
</evidence>
<evidence type="ECO:0000256" key="2">
    <source>
        <dbReference type="ARBA" id="ARBA00023136"/>
    </source>
</evidence>
<reference evidence="5 6" key="1">
    <citation type="journal article" date="2018" name="Genomics">
        <title>Molecular footprints of inshore aquatic adaptation in Indo-Pacific humpback dolphin (Sousa chinensis).</title>
        <authorList>
            <person name="Ming Y."/>
            <person name="Jian J."/>
            <person name="Yu F."/>
            <person name="Yu X."/>
            <person name="Wang J."/>
            <person name="Liu W."/>
        </authorList>
    </citation>
    <scope>NUCLEOTIDE SEQUENCE [LARGE SCALE GENOMIC DNA]</scope>
    <source>
        <strain evidence="5">MY-2018</strain>
        <tissue evidence="5">Skin</tissue>
    </source>
</reference>
<dbReference type="InterPro" id="IPR053896">
    <property type="entry name" value="BTN3A2-like_Ig-C"/>
</dbReference>
<comment type="caution">
    <text evidence="5">The sequence shown here is derived from an EMBL/GenBank/DDBJ whole genome shotgun (WGS) entry which is preliminary data.</text>
</comment>
<dbReference type="Gene3D" id="2.60.40.10">
    <property type="entry name" value="Immunoglobulins"/>
    <property type="match status" value="1"/>
</dbReference>
<accession>A0A484GKM9</accession>
<keyword evidence="3" id="KW-0393">Immunoglobulin domain</keyword>
<evidence type="ECO:0000256" key="3">
    <source>
        <dbReference type="ARBA" id="ARBA00023319"/>
    </source>
</evidence>
<organism evidence="5 6">
    <name type="scientific">Sousa chinensis</name>
    <name type="common">Indo-pacific humpbacked dolphin</name>
    <name type="synonym">Steno chinensis</name>
    <dbReference type="NCBI Taxonomy" id="103600"/>
    <lineage>
        <taxon>Eukaryota</taxon>
        <taxon>Metazoa</taxon>
        <taxon>Chordata</taxon>
        <taxon>Craniata</taxon>
        <taxon>Vertebrata</taxon>
        <taxon>Euteleostomi</taxon>
        <taxon>Mammalia</taxon>
        <taxon>Eutheria</taxon>
        <taxon>Laurasiatheria</taxon>
        <taxon>Artiodactyla</taxon>
        <taxon>Whippomorpha</taxon>
        <taxon>Cetacea</taxon>
        <taxon>Odontoceti</taxon>
        <taxon>Delphinidae</taxon>
        <taxon>Sousa</taxon>
    </lineage>
</organism>
<feature type="non-terminal residue" evidence="5">
    <location>
        <position position="34"/>
    </location>
</feature>
<evidence type="ECO:0000313" key="5">
    <source>
        <dbReference type="EMBL" id="TEA36051.1"/>
    </source>
</evidence>
<dbReference type="Proteomes" id="UP000295264">
    <property type="component" value="Unassembled WGS sequence"/>
</dbReference>
<evidence type="ECO:0000259" key="4">
    <source>
        <dbReference type="Pfam" id="PF22705"/>
    </source>
</evidence>
<dbReference type="GO" id="GO:0016020">
    <property type="term" value="C:membrane"/>
    <property type="evidence" value="ECO:0007669"/>
    <property type="project" value="UniProtKB-SubCell"/>
</dbReference>
<dbReference type="AlphaFoldDB" id="A0A484GKM9"/>
<gene>
    <name evidence="5" type="ORF">DBR06_SOUSAS810196</name>
</gene>
<feature type="domain" description="Butyrophilin subfamily 3 member A2-like Ig-C" evidence="4">
    <location>
        <begin position="1"/>
        <end position="34"/>
    </location>
</feature>
<dbReference type="Pfam" id="PF22705">
    <property type="entry name" value="C2-set_3"/>
    <property type="match status" value="1"/>
</dbReference>
<dbReference type="InterPro" id="IPR013783">
    <property type="entry name" value="Ig-like_fold"/>
</dbReference>